<dbReference type="RefSeq" id="WP_349134700.1">
    <property type="nucleotide sequence ID" value="NZ_JBBMFF010000101.1"/>
</dbReference>
<reference evidence="1 2" key="1">
    <citation type="submission" date="2024-03" db="EMBL/GenBank/DDBJ databases">
        <title>Human intestinal bacterial collection.</title>
        <authorList>
            <person name="Pauvert C."/>
            <person name="Hitch T.C.A."/>
            <person name="Clavel T."/>
        </authorList>
    </citation>
    <scope>NUCLEOTIDE SEQUENCE [LARGE SCALE GENOMIC DNA]</scope>
    <source>
        <strain evidence="1 2">CLA-AA-H192</strain>
    </source>
</reference>
<sequence>MKRKASIATAAVFLAVLFGFSLLHLALPDREVSRSERRRLAQLPPLSSGFSDKLEEYMLDQFPLREQLRTVNSLVRLYGLGQADIHSIYLQGGGAFRMDGPLQEKQVRHAAAVFSAVRETYFPSLPSHYVIVPDKNAKAEISRPRLDTEALRGIVREALPGMTEIDIWDLLSADDYYKTDPHWRQERLLPVAAAICEALGADAPGTFTEKTLSPFYGAYYGQAALPMAPDTLTYLESADTKAAKVTGPELDGAQPVYRPELLDGTDGYDVFLSGAQAVLTVTSPNVHNGRHLVLFRDSFGSSLAPLLLGSFERITLVDLRYISAARLTDYADLSDATDVLYLCSTAVWNNGGTLRE</sequence>
<keyword evidence="2" id="KW-1185">Reference proteome</keyword>
<proteinExistence type="predicted"/>
<dbReference type="InterPro" id="IPR025945">
    <property type="entry name" value="DHHW"/>
</dbReference>
<dbReference type="EMBL" id="JBBMFF010000101">
    <property type="protein sequence ID" value="MEQ2509993.1"/>
    <property type="molecule type" value="Genomic_DNA"/>
</dbReference>
<organism evidence="1 2">
    <name type="scientific">Faecousia intestinalis</name>
    <dbReference type="NCBI Taxonomy" id="3133167"/>
    <lineage>
        <taxon>Bacteria</taxon>
        <taxon>Bacillati</taxon>
        <taxon>Bacillota</taxon>
        <taxon>Clostridia</taxon>
        <taxon>Eubacteriales</taxon>
        <taxon>Oscillospiraceae</taxon>
        <taxon>Faecousia</taxon>
    </lineage>
</organism>
<dbReference type="Pfam" id="PF14286">
    <property type="entry name" value="DHHW"/>
    <property type="match status" value="1"/>
</dbReference>
<comment type="caution">
    <text evidence="1">The sequence shown here is derived from an EMBL/GenBank/DDBJ whole genome shotgun (WGS) entry which is preliminary data.</text>
</comment>
<evidence type="ECO:0000313" key="1">
    <source>
        <dbReference type="EMBL" id="MEQ2509993.1"/>
    </source>
</evidence>
<dbReference type="Proteomes" id="UP001491552">
    <property type="component" value="Unassembled WGS sequence"/>
</dbReference>
<evidence type="ECO:0000313" key="2">
    <source>
        <dbReference type="Proteomes" id="UP001491552"/>
    </source>
</evidence>
<protein>
    <submittedName>
        <fullName evidence="1">DHHW family protein</fullName>
    </submittedName>
</protein>
<accession>A0ABV1G3M4</accession>
<name>A0ABV1G3M4_9FIRM</name>
<gene>
    <name evidence="1" type="ORF">WMO66_01800</name>
</gene>